<name>A0ABY9MRN0_9GAMM</name>
<keyword evidence="3" id="KW-1185">Reference proteome</keyword>
<sequence length="159" mass="17373">MTRPQYHFQQGVGLIEILVTIVILSVGLLGIVSMQTQALKNNNSALEHSIAVMQSYSITEAMLIARTAAIEGDFNLAIDEEPTTAIISEPQNSSEHQQKNLFAQTSLIEWRTSLRALLGETATGSVACNEEKCNIVVQWDDGRATAGKSVQNIHVDIHL</sequence>
<keyword evidence="1" id="KW-1133">Transmembrane helix</keyword>
<evidence type="ECO:0000313" key="2">
    <source>
        <dbReference type="EMBL" id="WML91072.1"/>
    </source>
</evidence>
<gene>
    <name evidence="2" type="primary">pilV</name>
    <name evidence="2" type="ORF">RCF98_01660</name>
</gene>
<accession>A0ABY9MRN0</accession>
<dbReference type="InterPro" id="IPR012902">
    <property type="entry name" value="N_methyl_site"/>
</dbReference>
<dbReference type="Proteomes" id="UP001236657">
    <property type="component" value="Chromosome"/>
</dbReference>
<dbReference type="RefSeq" id="WP_308393908.1">
    <property type="nucleotide sequence ID" value="NZ_CP133218.1"/>
</dbReference>
<dbReference type="NCBIfam" id="TIGR02532">
    <property type="entry name" value="IV_pilin_GFxxxE"/>
    <property type="match status" value="1"/>
</dbReference>
<protein>
    <submittedName>
        <fullName evidence="2">Type IV pilus modification protein PilV</fullName>
    </submittedName>
</protein>
<dbReference type="NCBIfam" id="TIGR02523">
    <property type="entry name" value="type_IV_pilV"/>
    <property type="match status" value="1"/>
</dbReference>
<dbReference type="EMBL" id="CP133218">
    <property type="protein sequence ID" value="WML91072.1"/>
    <property type="molecule type" value="Genomic_DNA"/>
</dbReference>
<reference evidence="2 3" key="1">
    <citation type="submission" date="2023-08" db="EMBL/GenBank/DDBJ databases">
        <title>New molecular markers tilS and rpoB for phylogenetic and monitoring studies of the genus Thiothrix biodiversity.</title>
        <authorList>
            <person name="Ravin N.V."/>
            <person name="Smolyakov D."/>
            <person name="Markov N.D."/>
            <person name="Beletsky A.V."/>
            <person name="Mardanov A.V."/>
            <person name="Rudenko T.S."/>
            <person name="Grabovich M.Y."/>
        </authorList>
    </citation>
    <scope>NUCLEOTIDE SEQUENCE [LARGE SCALE GENOMIC DNA]</scope>
    <source>
        <strain evidence="2 3">MK1</strain>
    </source>
</reference>
<evidence type="ECO:0000313" key="3">
    <source>
        <dbReference type="Proteomes" id="UP001236657"/>
    </source>
</evidence>
<proteinExistence type="predicted"/>
<dbReference type="Pfam" id="PF07963">
    <property type="entry name" value="N_methyl"/>
    <property type="match status" value="1"/>
</dbReference>
<dbReference type="InterPro" id="IPR013362">
    <property type="entry name" value="Pilus_4_PilV"/>
</dbReference>
<keyword evidence="1" id="KW-0812">Transmembrane</keyword>
<keyword evidence="1" id="KW-0472">Membrane</keyword>
<evidence type="ECO:0000256" key="1">
    <source>
        <dbReference type="SAM" id="Phobius"/>
    </source>
</evidence>
<organism evidence="2 3">
    <name type="scientific">Thiothrix lacustris</name>
    <dbReference type="NCBI Taxonomy" id="525917"/>
    <lineage>
        <taxon>Bacteria</taxon>
        <taxon>Pseudomonadati</taxon>
        <taxon>Pseudomonadota</taxon>
        <taxon>Gammaproteobacteria</taxon>
        <taxon>Thiotrichales</taxon>
        <taxon>Thiotrichaceae</taxon>
        <taxon>Thiothrix</taxon>
    </lineage>
</organism>
<feature type="transmembrane region" description="Helical" evidence="1">
    <location>
        <begin position="12"/>
        <end position="34"/>
    </location>
</feature>